<dbReference type="EMBL" id="QKMR01000009">
    <property type="protein sequence ID" value="PYG87803.1"/>
    <property type="molecule type" value="Genomic_DNA"/>
</dbReference>
<protein>
    <submittedName>
        <fullName evidence="5">Coenzyme F420-reducing hydrogenase beta subunit</fullName>
    </submittedName>
</protein>
<dbReference type="Gene3D" id="3.30.70.20">
    <property type="match status" value="1"/>
</dbReference>
<dbReference type="InterPro" id="IPR052977">
    <property type="entry name" value="Polyferredoxin-like_ET"/>
</dbReference>
<dbReference type="AlphaFoldDB" id="A0A318XY89"/>
<reference evidence="5 6" key="1">
    <citation type="submission" date="2018-06" db="EMBL/GenBank/DDBJ databases">
        <title>Genomic Encyclopedia of Type Strains, Phase I: the one thousand microbial genomes (KMG-I) project.</title>
        <authorList>
            <person name="Kyrpides N."/>
        </authorList>
    </citation>
    <scope>NUCLEOTIDE SEQUENCE [LARGE SCALE GENOMIC DNA]</scope>
    <source>
        <strain evidence="5 6">DSM 19573</strain>
    </source>
</reference>
<proteinExistence type="predicted"/>
<evidence type="ECO:0000313" key="6">
    <source>
        <dbReference type="Proteomes" id="UP000248132"/>
    </source>
</evidence>
<feature type="domain" description="4Fe-4S ferredoxin-type" evidence="4">
    <location>
        <begin position="3"/>
        <end position="33"/>
    </location>
</feature>
<comment type="caution">
    <text evidence="5">The sequence shown here is derived from an EMBL/GenBank/DDBJ whole genome shotgun (WGS) entry which is preliminary data.</text>
</comment>
<dbReference type="Proteomes" id="UP000248132">
    <property type="component" value="Unassembled WGS sequence"/>
</dbReference>
<gene>
    <name evidence="5" type="ORF">LY28_01823</name>
</gene>
<dbReference type="Pfam" id="PF12838">
    <property type="entry name" value="Fer4_7"/>
    <property type="match status" value="1"/>
</dbReference>
<organism evidence="5 6">
    <name type="scientific">Ruminiclostridium sufflavum DSM 19573</name>
    <dbReference type="NCBI Taxonomy" id="1121337"/>
    <lineage>
        <taxon>Bacteria</taxon>
        <taxon>Bacillati</taxon>
        <taxon>Bacillota</taxon>
        <taxon>Clostridia</taxon>
        <taxon>Eubacteriales</taxon>
        <taxon>Oscillospiraceae</taxon>
        <taxon>Ruminiclostridium</taxon>
    </lineage>
</organism>
<dbReference type="GO" id="GO:0046872">
    <property type="term" value="F:metal ion binding"/>
    <property type="evidence" value="ECO:0007669"/>
    <property type="project" value="UniProtKB-KW"/>
</dbReference>
<dbReference type="PANTHER" id="PTHR43193:SF2">
    <property type="entry name" value="POLYFERREDOXIN PROTEIN FWDF"/>
    <property type="match status" value="1"/>
</dbReference>
<dbReference type="PROSITE" id="PS00198">
    <property type="entry name" value="4FE4S_FER_1"/>
    <property type="match status" value="1"/>
</dbReference>
<sequence>MPDFIKTDKKKSCFGCRACEQICPNRSVSMLEDEEGFIYPHVNESLCTGCGLCVRHCPQLKDVVFSGHSDTPKVFAAKLKNSEILLRSSSGGMFSAIAETVIENGGVVFGCAFDNNLTARHICADKKEALASLRGSKYVASDLNNTYIQALNYLKQGQRVFYTGTPCQIAGLKAFLGRDYENLLTADLICHGVPSQKLFSKYLDWLKVKLGGQIIAFDFRNKEKRGWGFCCKVETAAKARHLNAEFDPYYSAFLEAKTYRYSCYSCKYAKTAREGDLTIADYWGIEFFHPGFYSKKGVSLLLVNSLKGQKMFEALKDKADCIPSKLEYAVYNNVNLTGPSKMPSSRTAIYKEIDALDFGLYARKYLKPSNKLKAVIKTIIPQPFRLMLKKLLFKISFSRGKIN</sequence>
<accession>A0A318XY89</accession>
<keyword evidence="3" id="KW-0411">Iron-sulfur</keyword>
<evidence type="ECO:0000259" key="4">
    <source>
        <dbReference type="PROSITE" id="PS51379"/>
    </source>
</evidence>
<feature type="domain" description="4Fe-4S ferredoxin-type" evidence="4">
    <location>
        <begin position="38"/>
        <end position="68"/>
    </location>
</feature>
<dbReference type="RefSeq" id="WP_110461859.1">
    <property type="nucleotide sequence ID" value="NZ_QKMR01000009.1"/>
</dbReference>
<dbReference type="InterPro" id="IPR007525">
    <property type="entry name" value="FrhB_FdhB_C"/>
</dbReference>
<dbReference type="InterPro" id="IPR017900">
    <property type="entry name" value="4Fe4S_Fe_S_CS"/>
</dbReference>
<evidence type="ECO:0000313" key="5">
    <source>
        <dbReference type="EMBL" id="PYG87803.1"/>
    </source>
</evidence>
<evidence type="ECO:0000256" key="3">
    <source>
        <dbReference type="ARBA" id="ARBA00023014"/>
    </source>
</evidence>
<evidence type="ECO:0000256" key="1">
    <source>
        <dbReference type="ARBA" id="ARBA00022723"/>
    </source>
</evidence>
<dbReference type="GO" id="GO:0051536">
    <property type="term" value="F:iron-sulfur cluster binding"/>
    <property type="evidence" value="ECO:0007669"/>
    <property type="project" value="UniProtKB-KW"/>
</dbReference>
<name>A0A318XY89_9FIRM</name>
<dbReference type="Pfam" id="PF04432">
    <property type="entry name" value="FrhB_FdhB_C"/>
    <property type="match status" value="1"/>
</dbReference>
<dbReference type="PANTHER" id="PTHR43193">
    <property type="match status" value="1"/>
</dbReference>
<dbReference type="SUPFAM" id="SSF54862">
    <property type="entry name" value="4Fe-4S ferredoxins"/>
    <property type="match status" value="1"/>
</dbReference>
<evidence type="ECO:0000256" key="2">
    <source>
        <dbReference type="ARBA" id="ARBA00023004"/>
    </source>
</evidence>
<dbReference type="PROSITE" id="PS51379">
    <property type="entry name" value="4FE4S_FER_2"/>
    <property type="match status" value="2"/>
</dbReference>
<dbReference type="Pfam" id="PF04422">
    <property type="entry name" value="FrhB_FdhB_N"/>
    <property type="match status" value="1"/>
</dbReference>
<keyword evidence="1" id="KW-0479">Metal-binding</keyword>
<keyword evidence="2" id="KW-0408">Iron</keyword>
<dbReference type="InterPro" id="IPR017896">
    <property type="entry name" value="4Fe4S_Fe-S-bd"/>
</dbReference>
<dbReference type="InterPro" id="IPR007516">
    <property type="entry name" value="Co_F420_Hydgase/DH_bsu_N"/>
</dbReference>
<dbReference type="OrthoDB" id="430408at2"/>
<keyword evidence="6" id="KW-1185">Reference proteome</keyword>